<dbReference type="InterPro" id="IPR001663">
    <property type="entry name" value="Rng_hydr_dOase-A"/>
</dbReference>
<dbReference type="AlphaFoldDB" id="A0AA35TH22"/>
<dbReference type="EMBL" id="CASHTH010003643">
    <property type="protein sequence ID" value="CAI8047463.1"/>
    <property type="molecule type" value="Genomic_DNA"/>
</dbReference>
<evidence type="ECO:0000256" key="7">
    <source>
        <dbReference type="ARBA" id="ARBA00049097"/>
    </source>
</evidence>
<dbReference type="EC" id="1.14.15.7" evidence="4"/>
<reference evidence="9" key="1">
    <citation type="submission" date="2023-03" db="EMBL/GenBank/DDBJ databases">
        <authorList>
            <person name="Steffen K."/>
            <person name="Cardenas P."/>
        </authorList>
    </citation>
    <scope>NUCLEOTIDE SEQUENCE</scope>
</reference>
<dbReference type="GO" id="GO:0019133">
    <property type="term" value="F:choline monooxygenase activity"/>
    <property type="evidence" value="ECO:0007669"/>
    <property type="project" value="UniProtKB-EC"/>
</dbReference>
<organism evidence="9 10">
    <name type="scientific">Geodia barretti</name>
    <name type="common">Barrett's horny sponge</name>
    <dbReference type="NCBI Taxonomy" id="519541"/>
    <lineage>
        <taxon>Eukaryota</taxon>
        <taxon>Metazoa</taxon>
        <taxon>Porifera</taxon>
        <taxon>Demospongiae</taxon>
        <taxon>Heteroscleromorpha</taxon>
        <taxon>Tetractinellida</taxon>
        <taxon>Astrophorina</taxon>
        <taxon>Geodiidae</taxon>
        <taxon>Geodia</taxon>
    </lineage>
</organism>
<proteinExistence type="inferred from homology"/>
<dbReference type="PANTHER" id="PTHR43756:SF1">
    <property type="entry name" value="3-PHENYLPROPIONATE_CINNAMIC ACID DIOXYGENASE SUBUNIT ALPHA"/>
    <property type="match status" value="1"/>
</dbReference>
<evidence type="ECO:0000256" key="3">
    <source>
        <dbReference type="ARBA" id="ARBA00010848"/>
    </source>
</evidence>
<evidence type="ECO:0000256" key="4">
    <source>
        <dbReference type="ARBA" id="ARBA00012763"/>
    </source>
</evidence>
<evidence type="ECO:0000256" key="1">
    <source>
        <dbReference type="ARBA" id="ARBA00002149"/>
    </source>
</evidence>
<dbReference type="InterPro" id="IPR043266">
    <property type="entry name" value="RHO_NdoB-like_C"/>
</dbReference>
<keyword evidence="6" id="KW-0058">Aromatic hydrocarbons catabolism</keyword>
<comment type="function">
    <text evidence="1">Catalyzes the first step of the osmoprotectant glycine betaine synthesis.</text>
</comment>
<protein>
    <recommendedName>
        <fullName evidence="5">Choline monooxygenase, chloroplastic</fullName>
        <ecNumber evidence="4">1.14.15.7</ecNumber>
    </recommendedName>
</protein>
<dbReference type="Pfam" id="PF00848">
    <property type="entry name" value="Ring_hydroxyl_A"/>
    <property type="match status" value="1"/>
</dbReference>
<comment type="similarity">
    <text evidence="3">Belongs to the choline monooxygenase family.</text>
</comment>
<comment type="caution">
    <text evidence="9">The sequence shown here is derived from an EMBL/GenBank/DDBJ whole genome shotgun (WGS) entry which is preliminary data.</text>
</comment>
<dbReference type="PANTHER" id="PTHR43756">
    <property type="entry name" value="CHOLINE MONOOXYGENASE, CHLOROPLASTIC"/>
    <property type="match status" value="1"/>
</dbReference>
<comment type="pathway">
    <text evidence="2">Amine and polyamine biosynthesis; betaine biosynthesis via choline pathway; betaine aldehyde from choline (monooxygenase route): step 1/1.</text>
</comment>
<name>A0AA35TH22_GEOBA</name>
<evidence type="ECO:0000313" key="10">
    <source>
        <dbReference type="Proteomes" id="UP001174909"/>
    </source>
</evidence>
<evidence type="ECO:0000259" key="8">
    <source>
        <dbReference type="Pfam" id="PF00848"/>
    </source>
</evidence>
<dbReference type="Proteomes" id="UP001174909">
    <property type="component" value="Unassembled WGS sequence"/>
</dbReference>
<dbReference type="PRINTS" id="PR00090">
    <property type="entry name" value="RNGDIOXGNASE"/>
</dbReference>
<feature type="domain" description="Aromatic-ring-hydroxylating dioxygenase alpha subunit C-terminal" evidence="8">
    <location>
        <begin position="77"/>
        <end position="298"/>
    </location>
</feature>
<comment type="catalytic activity">
    <reaction evidence="7">
        <text>choline + 2 reduced [2Fe-2S]-[ferredoxin] + O2 + 2 H(+) = betaine aldehyde hydrate + 2 oxidized [2Fe-2S]-[ferredoxin] + H2O</text>
        <dbReference type="Rhea" id="RHEA:17769"/>
        <dbReference type="Rhea" id="RHEA-COMP:10000"/>
        <dbReference type="Rhea" id="RHEA-COMP:10001"/>
        <dbReference type="ChEBI" id="CHEBI:15354"/>
        <dbReference type="ChEBI" id="CHEBI:15377"/>
        <dbReference type="ChEBI" id="CHEBI:15378"/>
        <dbReference type="ChEBI" id="CHEBI:15379"/>
        <dbReference type="ChEBI" id="CHEBI:15870"/>
        <dbReference type="ChEBI" id="CHEBI:33737"/>
        <dbReference type="ChEBI" id="CHEBI:33738"/>
        <dbReference type="EC" id="1.14.15.7"/>
    </reaction>
</comment>
<dbReference type="GO" id="GO:0005506">
    <property type="term" value="F:iron ion binding"/>
    <property type="evidence" value="ECO:0007669"/>
    <property type="project" value="InterPro"/>
</dbReference>
<gene>
    <name evidence="9" type="ORF">GBAR_LOCUS26228</name>
</gene>
<evidence type="ECO:0000256" key="5">
    <source>
        <dbReference type="ARBA" id="ARBA00014931"/>
    </source>
</evidence>
<dbReference type="InterPro" id="IPR015879">
    <property type="entry name" value="Ring_hydroxy_dOase_asu_C_dom"/>
</dbReference>
<dbReference type="GO" id="GO:0051537">
    <property type="term" value="F:2 iron, 2 sulfur cluster binding"/>
    <property type="evidence" value="ECO:0007669"/>
    <property type="project" value="InterPro"/>
</dbReference>
<evidence type="ECO:0000313" key="9">
    <source>
        <dbReference type="EMBL" id="CAI8047463.1"/>
    </source>
</evidence>
<keyword evidence="10" id="KW-1185">Reference proteome</keyword>
<keyword evidence="9" id="KW-0560">Oxidoreductase</keyword>
<accession>A0AA35TH22</accession>
<dbReference type="Gene3D" id="3.90.380.10">
    <property type="entry name" value="Naphthalene 1,2-dioxygenase Alpha Subunit, Chain A, domain 1"/>
    <property type="match status" value="1"/>
</dbReference>
<dbReference type="GO" id="GO:0051213">
    <property type="term" value="F:dioxygenase activity"/>
    <property type="evidence" value="ECO:0007669"/>
    <property type="project" value="UniProtKB-KW"/>
</dbReference>
<dbReference type="SUPFAM" id="SSF55961">
    <property type="entry name" value="Bet v1-like"/>
    <property type="match status" value="1"/>
</dbReference>
<evidence type="ECO:0000256" key="6">
    <source>
        <dbReference type="ARBA" id="ARBA00022797"/>
    </source>
</evidence>
<dbReference type="CDD" id="cd08881">
    <property type="entry name" value="RHO_alpha_C_NDO-like"/>
    <property type="match status" value="1"/>
</dbReference>
<sequence length="306" mass="34481">MAAVPNLQDAYYNELDQSQWGLTPVAQLDTYKGLIFATFDPAAPPLLDYLGPMAWYLDTLFDRREGGAEVLSGVHKWVVPCNWKFPAENFVGDAYHVQWSHLATLRTGFGITRGTTPGGGNVSPGNGHGMIAYAGHHTAEPLQILVDYEEDTREEFEARLGPRARMLNPIVGTVFPNFSVIKTNSHSLRVWHPKGPHSIEIWAWTFTDCAAPPEVKGALRKIAAYGFSPSGTFEQDDMDNWQNCTLTSRGVVARRQMLNYQMGLGHETWNPDYDALTSQYRFSDSNQRQFYRRWSQLMAAESWADL</sequence>
<keyword evidence="9" id="KW-0223">Dioxygenase</keyword>
<evidence type="ECO:0000256" key="2">
    <source>
        <dbReference type="ARBA" id="ARBA00004866"/>
    </source>
</evidence>